<evidence type="ECO:0008006" key="3">
    <source>
        <dbReference type="Google" id="ProtNLM"/>
    </source>
</evidence>
<proteinExistence type="predicted"/>
<organism evidence="1 2">
    <name type="scientific">Yeosuana aromativorans</name>
    <dbReference type="NCBI Taxonomy" id="288019"/>
    <lineage>
        <taxon>Bacteria</taxon>
        <taxon>Pseudomonadati</taxon>
        <taxon>Bacteroidota</taxon>
        <taxon>Flavobacteriia</taxon>
        <taxon>Flavobacteriales</taxon>
        <taxon>Flavobacteriaceae</taxon>
        <taxon>Yeosuana</taxon>
    </lineage>
</organism>
<dbReference type="Gene3D" id="1.20.120.450">
    <property type="entry name" value="dinb family like domain"/>
    <property type="match status" value="1"/>
</dbReference>
<dbReference type="InterPro" id="IPR034660">
    <property type="entry name" value="DinB/YfiT-like"/>
</dbReference>
<dbReference type="SUPFAM" id="SSF109854">
    <property type="entry name" value="DinB/YfiT-like putative metalloenzymes"/>
    <property type="match status" value="1"/>
</dbReference>
<name>A0A8J3FIB8_9FLAO</name>
<sequence length="177" mass="20191">MQSQTKLKTELPYYEIPDYPESFTAGSVAARMLDGLGFRYYWATEGLRIEDLAFRPNDMARTTAETIDHIYGLSQVIVNATLKKSNDNNNQSLEMSFEEKRKQTLQNIKTAADILRTSDDISQFKLIFGTREFPFWNNLNGPIEDAVWHCGQIVSFRRSSGNPYNSKASVFTGKVKN</sequence>
<accession>A0A8J3FIB8</accession>
<evidence type="ECO:0000313" key="2">
    <source>
        <dbReference type="Proteomes" id="UP000612329"/>
    </source>
</evidence>
<dbReference type="AlphaFoldDB" id="A0A8J3FIB8"/>
<reference evidence="1" key="1">
    <citation type="journal article" date="2014" name="Int. J. Syst. Evol. Microbiol.">
        <title>Complete genome sequence of Corynebacterium casei LMG S-19264T (=DSM 44701T), isolated from a smear-ripened cheese.</title>
        <authorList>
            <consortium name="US DOE Joint Genome Institute (JGI-PGF)"/>
            <person name="Walter F."/>
            <person name="Albersmeier A."/>
            <person name="Kalinowski J."/>
            <person name="Ruckert C."/>
        </authorList>
    </citation>
    <scope>NUCLEOTIDE SEQUENCE</scope>
    <source>
        <strain evidence="1">JCM 12862</strain>
    </source>
</reference>
<evidence type="ECO:0000313" key="1">
    <source>
        <dbReference type="EMBL" id="GGK24670.1"/>
    </source>
</evidence>
<dbReference type="Proteomes" id="UP000612329">
    <property type="component" value="Unassembled WGS sequence"/>
</dbReference>
<reference evidence="1" key="2">
    <citation type="submission" date="2020-09" db="EMBL/GenBank/DDBJ databases">
        <authorList>
            <person name="Sun Q."/>
            <person name="Ohkuma M."/>
        </authorList>
    </citation>
    <scope>NUCLEOTIDE SEQUENCE</scope>
    <source>
        <strain evidence="1">JCM 12862</strain>
    </source>
</reference>
<comment type="caution">
    <text evidence="1">The sequence shown here is derived from an EMBL/GenBank/DDBJ whole genome shotgun (WGS) entry which is preliminary data.</text>
</comment>
<protein>
    <recommendedName>
        <fullName evidence="3">DinB family protein</fullName>
    </recommendedName>
</protein>
<gene>
    <name evidence="1" type="ORF">GCM10007962_18620</name>
</gene>
<keyword evidence="2" id="KW-1185">Reference proteome</keyword>
<dbReference type="EMBL" id="BMNR01000004">
    <property type="protein sequence ID" value="GGK24670.1"/>
    <property type="molecule type" value="Genomic_DNA"/>
</dbReference>